<accession>A0A564YRA7</accession>
<gene>
    <name evidence="2" type="ORF">WMSIL1_LOCUS8704</name>
</gene>
<reference evidence="2 3" key="1">
    <citation type="submission" date="2019-07" db="EMBL/GenBank/DDBJ databases">
        <authorList>
            <person name="Jastrzebski P J."/>
            <person name="Paukszto L."/>
            <person name="Jastrzebski P J."/>
        </authorList>
    </citation>
    <scope>NUCLEOTIDE SEQUENCE [LARGE SCALE GENOMIC DNA]</scope>
    <source>
        <strain evidence="2 3">WMS-il1</strain>
    </source>
</reference>
<sequence length="489" mass="56224">MPLTYSIDEEQQQLSIDVVDLNNIVLKMRPLIKKAKVLVLRELAIYIKRQKAKQSKIPEDHSKRLGRKIINRLAEVRLLKKMNVNKLCKLVLANVNSHDTLKKGGETLTKQERIIIRVSICPAITKFVMDFRDKHSDWPSLVHYLLYKNTSGKWKTTEQKKKATKRKKKKGDLPLPLADLEVSEDEQVDSTLQRFKALKEAHDRELIESQRRILEEEKAEIGGGNDSDNDGLNVNQMEVDQNFHPSKINSNNPEVKVFISELLEKVNKGEKIDDSLLPGDELKDLPEPVEVNKQEKRKIQKPKKNKLRLESAQSKEKVETEVIESSSTEASEKKKVAKLNRKQRRLEKAKAREDSSELVQKPESGSDGMLHEIIVEDVMEDEVASEGDNDDILGYDDVKLKQELKERKAKPGDSAIYRRYVKQRNLQNLKNKSETNNFKRAGFRKGNFSAKPTSVKRPVSKEEPPLHPSWEAKRKQKARFSIPIKIVVD</sequence>
<feature type="compositionally biased region" description="Basic and acidic residues" evidence="1">
    <location>
        <begin position="459"/>
        <end position="473"/>
    </location>
</feature>
<feature type="region of interest" description="Disordered" evidence="1">
    <location>
        <begin position="427"/>
        <end position="474"/>
    </location>
</feature>
<feature type="compositionally biased region" description="Polar residues" evidence="1">
    <location>
        <begin position="427"/>
        <end position="438"/>
    </location>
</feature>
<evidence type="ECO:0000313" key="3">
    <source>
        <dbReference type="Proteomes" id="UP000321570"/>
    </source>
</evidence>
<evidence type="ECO:0000256" key="1">
    <source>
        <dbReference type="SAM" id="MobiDB-lite"/>
    </source>
</evidence>
<feature type="compositionally biased region" description="Basic residues" evidence="1">
    <location>
        <begin position="295"/>
        <end position="306"/>
    </location>
</feature>
<feature type="compositionally biased region" description="Basic and acidic residues" evidence="1">
    <location>
        <begin position="273"/>
        <end position="294"/>
    </location>
</feature>
<name>A0A564YRA7_HYMDI</name>
<dbReference type="Proteomes" id="UP000321570">
    <property type="component" value="Unassembled WGS sequence"/>
</dbReference>
<dbReference type="EMBL" id="CABIJS010000333">
    <property type="protein sequence ID" value="VUZ49745.1"/>
    <property type="molecule type" value="Genomic_DNA"/>
</dbReference>
<proteinExistence type="predicted"/>
<keyword evidence="3" id="KW-1185">Reference proteome</keyword>
<feature type="compositionally biased region" description="Basic and acidic residues" evidence="1">
    <location>
        <begin position="346"/>
        <end position="355"/>
    </location>
</feature>
<evidence type="ECO:0000313" key="2">
    <source>
        <dbReference type="EMBL" id="VUZ49745.1"/>
    </source>
</evidence>
<protein>
    <recommendedName>
        <fullName evidence="4">SRF-dependent transcription regulation-associated protein</fullName>
    </recommendedName>
</protein>
<feature type="compositionally biased region" description="Basic and acidic residues" evidence="1">
    <location>
        <begin position="307"/>
        <end position="320"/>
    </location>
</feature>
<dbReference type="AlphaFoldDB" id="A0A564YRA7"/>
<feature type="compositionally biased region" description="Basic residues" evidence="1">
    <location>
        <begin position="335"/>
        <end position="345"/>
    </location>
</feature>
<feature type="region of interest" description="Disordered" evidence="1">
    <location>
        <begin position="273"/>
        <end position="369"/>
    </location>
</feature>
<evidence type="ECO:0008006" key="4">
    <source>
        <dbReference type="Google" id="ProtNLM"/>
    </source>
</evidence>
<organism evidence="2 3">
    <name type="scientific">Hymenolepis diminuta</name>
    <name type="common">Rat tapeworm</name>
    <dbReference type="NCBI Taxonomy" id="6216"/>
    <lineage>
        <taxon>Eukaryota</taxon>
        <taxon>Metazoa</taxon>
        <taxon>Spiralia</taxon>
        <taxon>Lophotrochozoa</taxon>
        <taxon>Platyhelminthes</taxon>
        <taxon>Cestoda</taxon>
        <taxon>Eucestoda</taxon>
        <taxon>Cyclophyllidea</taxon>
        <taxon>Hymenolepididae</taxon>
        <taxon>Hymenolepis</taxon>
    </lineage>
</organism>